<dbReference type="EMBL" id="NOKA02000001">
    <property type="protein sequence ID" value="RDY33194.1"/>
    <property type="molecule type" value="Genomic_DNA"/>
</dbReference>
<dbReference type="Pfam" id="PF01098">
    <property type="entry name" value="FTSW_RODA_SPOVE"/>
    <property type="match status" value="1"/>
</dbReference>
<evidence type="ECO:0000256" key="1">
    <source>
        <dbReference type="ARBA" id="ARBA00004141"/>
    </source>
</evidence>
<evidence type="ECO:0000256" key="3">
    <source>
        <dbReference type="ARBA" id="ARBA00022960"/>
    </source>
</evidence>
<dbReference type="GO" id="GO:0008360">
    <property type="term" value="P:regulation of cell shape"/>
    <property type="evidence" value="ECO:0007669"/>
    <property type="project" value="UniProtKB-KW"/>
</dbReference>
<dbReference type="RefSeq" id="WP_094378161.1">
    <property type="nucleotide sequence ID" value="NZ_NOKA02000001.1"/>
</dbReference>
<proteinExistence type="predicted"/>
<dbReference type="GO" id="GO:0005886">
    <property type="term" value="C:plasma membrane"/>
    <property type="evidence" value="ECO:0007669"/>
    <property type="project" value="TreeGrafter"/>
</dbReference>
<dbReference type="Proteomes" id="UP000247523">
    <property type="component" value="Unassembled WGS sequence"/>
</dbReference>
<feature type="transmembrane region" description="Helical" evidence="7">
    <location>
        <begin position="12"/>
        <end position="30"/>
    </location>
</feature>
<keyword evidence="4 7" id="KW-1133">Transmembrane helix</keyword>
<dbReference type="PANTHER" id="PTHR30474">
    <property type="entry name" value="CELL CYCLE PROTEIN"/>
    <property type="match status" value="1"/>
</dbReference>
<accession>A0A255IAV8</accession>
<comment type="subcellular location">
    <subcellularLocation>
        <location evidence="1">Membrane</location>
        <topology evidence="1">Multi-pass membrane protein</topology>
    </subcellularLocation>
</comment>
<feature type="transmembrane region" description="Helical" evidence="7">
    <location>
        <begin position="122"/>
        <end position="140"/>
    </location>
</feature>
<dbReference type="GO" id="GO:0015648">
    <property type="term" value="F:lipid-linked peptidoglycan transporter activity"/>
    <property type="evidence" value="ECO:0007669"/>
    <property type="project" value="TreeGrafter"/>
</dbReference>
<feature type="transmembrane region" description="Helical" evidence="7">
    <location>
        <begin position="212"/>
        <end position="241"/>
    </location>
</feature>
<dbReference type="GO" id="GO:0032153">
    <property type="term" value="C:cell division site"/>
    <property type="evidence" value="ECO:0007669"/>
    <property type="project" value="TreeGrafter"/>
</dbReference>
<dbReference type="InterPro" id="IPR001182">
    <property type="entry name" value="FtsW/RodA"/>
</dbReference>
<feature type="transmembrane region" description="Helical" evidence="7">
    <location>
        <begin position="178"/>
        <end position="200"/>
    </location>
</feature>
<feature type="transmembrane region" description="Helical" evidence="7">
    <location>
        <begin position="152"/>
        <end position="172"/>
    </location>
</feature>
<name>A0A255IAV8_9FIRM</name>
<feature type="transmembrane region" description="Helical" evidence="7">
    <location>
        <begin position="295"/>
        <end position="319"/>
    </location>
</feature>
<keyword evidence="3" id="KW-0133">Cell shape</keyword>
<sequence>MTNILIELSRYLIIIAIAVYTYKGFVIFRITDEKEKENILRVQNHLMFAIHFMAYLILFLSTNQIEIVFFYLLQVVFLSAVIALYRVIYPRSSKLLINHMCMLLSISFIILTRLSYTKSIKQFKIVIVSMVITMLIPYLFKKIKFLDRLGFVYAGIGIGLLGLVAVAGSISYGAKLSFSFAGVSLQPSEFIKITYVFFVAALLSKSQELKQLLIVTALAALHVLILVASKDLGGALIYFITYAFMLYVATKEYLYLTGGLLSGAIAAFIGYRLFSHVRVRVIAWKDPFSVIENEGYQLSQSLFAIGTGGWFGMGLYQGIPNTIPVVDQDFIFSAIVEELGGLFGLCVILICISCFVMFMNVAMQAKERFFRMVALGIALMYGFQVFLTIGGVTKFIPLTGVTLPLVSYGGSSVLSTLIMFAIIQGLYILKQEEDEKVEKIKADAARKTKQAAKKRKQQQESK</sequence>
<evidence type="ECO:0000256" key="5">
    <source>
        <dbReference type="ARBA" id="ARBA00023136"/>
    </source>
</evidence>
<feature type="transmembrane region" description="Helical" evidence="7">
    <location>
        <begin position="408"/>
        <end position="429"/>
    </location>
</feature>
<keyword evidence="8" id="KW-0132">Cell division</keyword>
<evidence type="ECO:0000256" key="2">
    <source>
        <dbReference type="ARBA" id="ARBA00022692"/>
    </source>
</evidence>
<evidence type="ECO:0000256" key="7">
    <source>
        <dbReference type="SAM" id="Phobius"/>
    </source>
</evidence>
<dbReference type="OrthoDB" id="9812661at2"/>
<gene>
    <name evidence="8" type="ORF">C8E03_101368</name>
    <name evidence="9" type="ORF">CG710_001325</name>
</gene>
<organism evidence="9 10">
    <name type="scientific">Lachnotalea glycerini</name>
    <dbReference type="NCBI Taxonomy" id="1763509"/>
    <lineage>
        <taxon>Bacteria</taxon>
        <taxon>Bacillati</taxon>
        <taxon>Bacillota</taxon>
        <taxon>Clostridia</taxon>
        <taxon>Lachnospirales</taxon>
        <taxon>Lachnospiraceae</taxon>
        <taxon>Lachnotalea</taxon>
    </lineage>
</organism>
<dbReference type="AlphaFoldDB" id="A0A255IAV8"/>
<reference evidence="9 10" key="1">
    <citation type="journal article" date="2017" name="Genome Announc.">
        <title>Draft Genome Sequence of a Sporulating and Motile Strain of Lachnotalea glycerini Isolated from Water in Quebec City, Canada.</title>
        <authorList>
            <person name="Maheux A.F."/>
            <person name="Boudreau D.K."/>
            <person name="Berube E."/>
            <person name="Boissinot M."/>
            <person name="Raymond F."/>
            <person name="Brodeur S."/>
            <person name="Corbeil J."/>
            <person name="Isabel S."/>
            <person name="Omar R.F."/>
            <person name="Bergeron M.G."/>
        </authorList>
    </citation>
    <scope>NUCLEOTIDE SEQUENCE [LARGE SCALE GENOMIC DNA]</scope>
    <source>
        <strain evidence="9 10">CCRI-19302</strain>
    </source>
</reference>
<keyword evidence="10" id="KW-1185">Reference proteome</keyword>
<feature type="transmembrane region" description="Helical" evidence="7">
    <location>
        <begin position="373"/>
        <end position="396"/>
    </location>
</feature>
<dbReference type="Proteomes" id="UP000216411">
    <property type="component" value="Unassembled WGS sequence"/>
</dbReference>
<protein>
    <submittedName>
        <fullName evidence="8">Cell division protein FtsW (Lipid II flippase)</fullName>
    </submittedName>
    <submittedName>
        <fullName evidence="9">FtsW/RodA/SpoVE family cell cycle protein</fullName>
    </submittedName>
</protein>
<keyword evidence="8" id="KW-0131">Cell cycle</keyword>
<evidence type="ECO:0000313" key="11">
    <source>
        <dbReference type="Proteomes" id="UP000247523"/>
    </source>
</evidence>
<reference evidence="8 11" key="2">
    <citation type="submission" date="2018-05" db="EMBL/GenBank/DDBJ databases">
        <title>Genomic Encyclopedia of Type Strains, Phase IV (KMG-IV): sequencing the most valuable type-strain genomes for metagenomic binning, comparative biology and taxonomic classification.</title>
        <authorList>
            <person name="Goeker M."/>
        </authorList>
    </citation>
    <scope>NUCLEOTIDE SEQUENCE [LARGE SCALE GENOMIC DNA]</scope>
    <source>
        <strain evidence="8 11">DSM 28816</strain>
    </source>
</reference>
<feature type="transmembrane region" description="Helical" evidence="7">
    <location>
        <begin position="339"/>
        <end position="361"/>
    </location>
</feature>
<evidence type="ECO:0000313" key="9">
    <source>
        <dbReference type="EMBL" id="RDY33194.1"/>
    </source>
</evidence>
<evidence type="ECO:0000313" key="8">
    <source>
        <dbReference type="EMBL" id="PXV95738.1"/>
    </source>
</evidence>
<comment type="caution">
    <text evidence="9">The sequence shown here is derived from an EMBL/GenBank/DDBJ whole genome shotgun (WGS) entry which is preliminary data.</text>
</comment>
<evidence type="ECO:0000256" key="4">
    <source>
        <dbReference type="ARBA" id="ARBA00022989"/>
    </source>
</evidence>
<feature type="coiled-coil region" evidence="6">
    <location>
        <begin position="430"/>
        <end position="462"/>
    </location>
</feature>
<evidence type="ECO:0000313" key="10">
    <source>
        <dbReference type="Proteomes" id="UP000216411"/>
    </source>
</evidence>
<keyword evidence="5 7" id="KW-0472">Membrane</keyword>
<feature type="transmembrane region" description="Helical" evidence="7">
    <location>
        <begin position="253"/>
        <end position="274"/>
    </location>
</feature>
<feature type="transmembrane region" description="Helical" evidence="7">
    <location>
        <begin position="95"/>
        <end position="116"/>
    </location>
</feature>
<feature type="transmembrane region" description="Helical" evidence="7">
    <location>
        <begin position="67"/>
        <end position="88"/>
    </location>
</feature>
<dbReference type="GO" id="GO:0051301">
    <property type="term" value="P:cell division"/>
    <property type="evidence" value="ECO:0007669"/>
    <property type="project" value="UniProtKB-KW"/>
</dbReference>
<dbReference type="EMBL" id="QICS01000001">
    <property type="protein sequence ID" value="PXV95738.1"/>
    <property type="molecule type" value="Genomic_DNA"/>
</dbReference>
<reference evidence="9" key="3">
    <citation type="submission" date="2018-07" db="EMBL/GenBank/DDBJ databases">
        <authorList>
            <person name="Quirk P.G."/>
            <person name="Krulwich T.A."/>
        </authorList>
    </citation>
    <scope>NUCLEOTIDE SEQUENCE</scope>
    <source>
        <strain evidence="9">CCRI-19302</strain>
    </source>
</reference>
<keyword evidence="2 7" id="KW-0812">Transmembrane</keyword>
<keyword evidence="6" id="KW-0175">Coiled coil</keyword>
<feature type="transmembrane region" description="Helical" evidence="7">
    <location>
        <begin position="42"/>
        <end position="61"/>
    </location>
</feature>
<evidence type="ECO:0000256" key="6">
    <source>
        <dbReference type="SAM" id="Coils"/>
    </source>
</evidence>
<dbReference type="PANTHER" id="PTHR30474:SF3">
    <property type="entry name" value="PEPTIDOGLYCAN GLYCOSYLTRANSFERASE RODA"/>
    <property type="match status" value="1"/>
</dbReference>